<name>Q0FSK5_SALBH</name>
<dbReference type="PANTHER" id="PTHR33164:SF104">
    <property type="entry name" value="TRANSCRIPTIONAL REGULATORY PROTEIN"/>
    <property type="match status" value="1"/>
</dbReference>
<reference evidence="2 3" key="1">
    <citation type="journal article" date="2010" name="J. Bacteriol.">
        <title>Genome sequences of Pelagibaca bermudensis HTCC2601T and Maritimibacter alkaliphilus HTCC2654T, the type strains of two marine Roseobacter genera.</title>
        <authorList>
            <person name="Thrash J.C."/>
            <person name="Cho J.C."/>
            <person name="Ferriera S."/>
            <person name="Johnson J."/>
            <person name="Vergin K.L."/>
            <person name="Giovannoni S.J."/>
        </authorList>
    </citation>
    <scope>NUCLEOTIDE SEQUENCE [LARGE SCALE GENOMIC DNA]</scope>
    <source>
        <strain evidence="3">DSM 26914 / JCM 13377 / KCTC 12554 / HTCC2601</strain>
    </source>
</reference>
<dbReference type="SUPFAM" id="SSF46785">
    <property type="entry name" value="Winged helix' DNA-binding domain"/>
    <property type="match status" value="1"/>
</dbReference>
<gene>
    <name evidence="2" type="ORF">R2601_05978</name>
</gene>
<accession>Q0FSK5</accession>
<dbReference type="Gene3D" id="1.10.10.10">
    <property type="entry name" value="Winged helix-like DNA-binding domain superfamily/Winged helix DNA-binding domain"/>
    <property type="match status" value="1"/>
</dbReference>
<dbReference type="EMBL" id="AATQ01000008">
    <property type="protein sequence ID" value="EAU47248.1"/>
    <property type="molecule type" value="Genomic_DNA"/>
</dbReference>
<dbReference type="PANTHER" id="PTHR33164">
    <property type="entry name" value="TRANSCRIPTIONAL REGULATOR, MARR FAMILY"/>
    <property type="match status" value="1"/>
</dbReference>
<comment type="caution">
    <text evidence="2">The sequence shown here is derived from an EMBL/GenBank/DDBJ whole genome shotgun (WGS) entry which is preliminary data.</text>
</comment>
<dbReference type="Proteomes" id="UP000006230">
    <property type="component" value="Unassembled WGS sequence"/>
</dbReference>
<dbReference type="AlphaFoldDB" id="Q0FSK5"/>
<dbReference type="GO" id="GO:0006950">
    <property type="term" value="P:response to stress"/>
    <property type="evidence" value="ECO:0007669"/>
    <property type="project" value="TreeGrafter"/>
</dbReference>
<dbReference type="InterPro" id="IPR000835">
    <property type="entry name" value="HTH_MarR-typ"/>
</dbReference>
<feature type="domain" description="HTH marR-type" evidence="1">
    <location>
        <begin position="23"/>
        <end position="159"/>
    </location>
</feature>
<dbReference type="InterPro" id="IPR036390">
    <property type="entry name" value="WH_DNA-bd_sf"/>
</dbReference>
<evidence type="ECO:0000313" key="3">
    <source>
        <dbReference type="Proteomes" id="UP000006230"/>
    </source>
</evidence>
<keyword evidence="3" id="KW-1185">Reference proteome</keyword>
<proteinExistence type="predicted"/>
<sequence>MSAQGTDSRHPAFASDSYDEMAYNRVWFNLLRIQRCLGPEIARALKGEGVDDPVWYEILLELERAGPDGIAMATLEDKLFMPQYSLSRHAARLEATGWIRRSPRPGPGRGQMLALTEAGKGLHARLWTVYEEAIRARLGPRMSTEEAYALSRMLIRLYP</sequence>
<dbReference type="GO" id="GO:0003700">
    <property type="term" value="F:DNA-binding transcription factor activity"/>
    <property type="evidence" value="ECO:0007669"/>
    <property type="project" value="InterPro"/>
</dbReference>
<evidence type="ECO:0000313" key="2">
    <source>
        <dbReference type="EMBL" id="EAU47248.1"/>
    </source>
</evidence>
<dbReference type="InterPro" id="IPR036388">
    <property type="entry name" value="WH-like_DNA-bd_sf"/>
</dbReference>
<protein>
    <submittedName>
        <fullName evidence="2">Transcriptional regulator, MarR family protein</fullName>
    </submittedName>
</protein>
<dbReference type="HOGENOM" id="CLU_083287_2_5_5"/>
<evidence type="ECO:0000259" key="1">
    <source>
        <dbReference type="PROSITE" id="PS50995"/>
    </source>
</evidence>
<dbReference type="PRINTS" id="PR00598">
    <property type="entry name" value="HTHMARR"/>
</dbReference>
<dbReference type="Pfam" id="PF12802">
    <property type="entry name" value="MarR_2"/>
    <property type="match status" value="1"/>
</dbReference>
<dbReference type="InterPro" id="IPR039422">
    <property type="entry name" value="MarR/SlyA-like"/>
</dbReference>
<organism evidence="2 3">
    <name type="scientific">Salipiger bermudensis (strain DSM 26914 / JCM 13377 / KCTC 12554 / HTCC2601)</name>
    <name type="common">Pelagibaca bermudensis</name>
    <dbReference type="NCBI Taxonomy" id="314265"/>
    <lineage>
        <taxon>Bacteria</taxon>
        <taxon>Pseudomonadati</taxon>
        <taxon>Pseudomonadota</taxon>
        <taxon>Alphaproteobacteria</taxon>
        <taxon>Rhodobacterales</taxon>
        <taxon>Roseobacteraceae</taxon>
        <taxon>Salipiger</taxon>
    </lineage>
</organism>
<dbReference type="SMART" id="SM00347">
    <property type="entry name" value="HTH_MARR"/>
    <property type="match status" value="1"/>
</dbReference>
<dbReference type="eggNOG" id="COG1846">
    <property type="taxonomic scope" value="Bacteria"/>
</dbReference>
<dbReference type="STRING" id="314265.R2601_05978"/>
<dbReference type="PROSITE" id="PS50995">
    <property type="entry name" value="HTH_MARR_2"/>
    <property type="match status" value="1"/>
</dbReference>